<dbReference type="SUPFAM" id="SSF52833">
    <property type="entry name" value="Thioredoxin-like"/>
    <property type="match status" value="1"/>
</dbReference>
<dbReference type="PROSITE" id="PS50405">
    <property type="entry name" value="GST_CTER"/>
    <property type="match status" value="1"/>
</dbReference>
<evidence type="ECO:0000259" key="3">
    <source>
        <dbReference type="PROSITE" id="PS50405"/>
    </source>
</evidence>
<dbReference type="SFLD" id="SFLDS00019">
    <property type="entry name" value="Glutathione_Transferase_(cytos"/>
    <property type="match status" value="1"/>
</dbReference>
<evidence type="ECO:0000313" key="5">
    <source>
        <dbReference type="Proteomes" id="UP001370758"/>
    </source>
</evidence>
<gene>
    <name evidence="4" type="primary">URE2</name>
    <name evidence="4" type="ORF">TWF481_001918</name>
</gene>
<evidence type="ECO:0000313" key="4">
    <source>
        <dbReference type="EMBL" id="KAK6496937.1"/>
    </source>
</evidence>
<feature type="domain" description="GST C-terminal" evidence="3">
    <location>
        <begin position="103"/>
        <end position="239"/>
    </location>
</feature>
<dbReference type="SUPFAM" id="SSF47616">
    <property type="entry name" value="GST C-terminal domain-like"/>
    <property type="match status" value="1"/>
</dbReference>
<dbReference type="EMBL" id="JAVHJL010000010">
    <property type="protein sequence ID" value="KAK6496937.1"/>
    <property type="molecule type" value="Genomic_DNA"/>
</dbReference>
<dbReference type="Pfam" id="PF13409">
    <property type="entry name" value="GST_N_2"/>
    <property type="match status" value="1"/>
</dbReference>
<evidence type="ECO:0000256" key="1">
    <source>
        <dbReference type="ARBA" id="ARBA00007409"/>
    </source>
</evidence>
<keyword evidence="4" id="KW-0808">Transferase</keyword>
<dbReference type="InterPro" id="IPR040079">
    <property type="entry name" value="Glutathione_S-Trfase"/>
</dbReference>
<dbReference type="InterPro" id="IPR010987">
    <property type="entry name" value="Glutathione-S-Trfase_C-like"/>
</dbReference>
<dbReference type="GO" id="GO:0016740">
    <property type="term" value="F:transferase activity"/>
    <property type="evidence" value="ECO:0007669"/>
    <property type="project" value="UniProtKB-KW"/>
</dbReference>
<dbReference type="Gene3D" id="3.40.30.10">
    <property type="entry name" value="Glutaredoxin"/>
    <property type="match status" value="1"/>
</dbReference>
<dbReference type="PANTHER" id="PTHR44051">
    <property type="entry name" value="GLUTATHIONE S-TRANSFERASE-RELATED"/>
    <property type="match status" value="1"/>
</dbReference>
<protein>
    <submittedName>
        <fullName evidence="4">Glutathione S- transferase, nitrogen catabolite repression regulator</fullName>
    </submittedName>
</protein>
<dbReference type="SFLD" id="SFLDG00358">
    <property type="entry name" value="Main_(cytGST)"/>
    <property type="match status" value="1"/>
</dbReference>
<feature type="domain" description="GST N-terminal" evidence="2">
    <location>
        <begin position="8"/>
        <end position="97"/>
    </location>
</feature>
<sequence length="239" mass="26845">MAPTNLRPLTVYGTYFPSPNPPKVVFLLKLLGLPYNYVIKSLKDDPAVEDGIKHPNFTSINPNGRLPAITDPNQNNIHVWESGAILQYLTEVYDKDHRFSGKNLEERTLINEWLAFQISGQAPMSGQIMWFSHPQGHTAKYGAQAPDHILMRFKNEVDRIYGVLNTQLEKQKAKGSGWIVTDRMTIVDLAWAPWAGLMTVAPAPHPEFFDGFPEVKAWLARMDEVPAVKAAIAELKAPQ</sequence>
<dbReference type="InterPro" id="IPR004045">
    <property type="entry name" value="Glutathione_S-Trfase_N"/>
</dbReference>
<comment type="caution">
    <text evidence="4">The sequence shown here is derived from an EMBL/GenBank/DDBJ whole genome shotgun (WGS) entry which is preliminary data.</text>
</comment>
<comment type="similarity">
    <text evidence="1">Belongs to the GST superfamily.</text>
</comment>
<dbReference type="AlphaFoldDB" id="A0AAV9VW11"/>
<dbReference type="Gene3D" id="1.20.1050.10">
    <property type="match status" value="1"/>
</dbReference>
<dbReference type="InterPro" id="IPR036282">
    <property type="entry name" value="Glutathione-S-Trfase_C_sf"/>
</dbReference>
<keyword evidence="5" id="KW-1185">Reference proteome</keyword>
<dbReference type="PANTHER" id="PTHR44051:SF8">
    <property type="entry name" value="GLUTATHIONE S-TRANSFERASE GSTA"/>
    <property type="match status" value="1"/>
</dbReference>
<accession>A0AAV9VW11</accession>
<organism evidence="4 5">
    <name type="scientific">Arthrobotrys musiformis</name>
    <dbReference type="NCBI Taxonomy" id="47236"/>
    <lineage>
        <taxon>Eukaryota</taxon>
        <taxon>Fungi</taxon>
        <taxon>Dikarya</taxon>
        <taxon>Ascomycota</taxon>
        <taxon>Pezizomycotina</taxon>
        <taxon>Orbiliomycetes</taxon>
        <taxon>Orbiliales</taxon>
        <taxon>Orbiliaceae</taxon>
        <taxon>Arthrobotrys</taxon>
    </lineage>
</organism>
<dbReference type="PROSITE" id="PS50404">
    <property type="entry name" value="GST_NTER"/>
    <property type="match status" value="1"/>
</dbReference>
<dbReference type="InterPro" id="IPR036249">
    <property type="entry name" value="Thioredoxin-like_sf"/>
</dbReference>
<name>A0AAV9VW11_9PEZI</name>
<dbReference type="Proteomes" id="UP001370758">
    <property type="component" value="Unassembled WGS sequence"/>
</dbReference>
<dbReference type="Pfam" id="PF00043">
    <property type="entry name" value="GST_C"/>
    <property type="match status" value="1"/>
</dbReference>
<reference evidence="4 5" key="1">
    <citation type="submission" date="2023-08" db="EMBL/GenBank/DDBJ databases">
        <authorList>
            <person name="Palmer J.M."/>
        </authorList>
    </citation>
    <scope>NUCLEOTIDE SEQUENCE [LARGE SCALE GENOMIC DNA]</scope>
    <source>
        <strain evidence="4 5">TWF481</strain>
    </source>
</reference>
<dbReference type="InterPro" id="IPR004046">
    <property type="entry name" value="GST_C"/>
</dbReference>
<proteinExistence type="inferred from homology"/>
<evidence type="ECO:0000259" key="2">
    <source>
        <dbReference type="PROSITE" id="PS50404"/>
    </source>
</evidence>
<dbReference type="CDD" id="cd03048">
    <property type="entry name" value="GST_N_Ure2p_like"/>
    <property type="match status" value="1"/>
</dbReference>